<proteinExistence type="predicted"/>
<gene>
    <name evidence="1" type="ORF">GALL_344300</name>
</gene>
<comment type="caution">
    <text evidence="1">The sequence shown here is derived from an EMBL/GenBank/DDBJ whole genome shotgun (WGS) entry which is preliminary data.</text>
</comment>
<evidence type="ECO:0008006" key="2">
    <source>
        <dbReference type="Google" id="ProtNLM"/>
    </source>
</evidence>
<dbReference type="EMBL" id="MLJW01000674">
    <property type="protein sequence ID" value="OIQ83768.1"/>
    <property type="molecule type" value="Genomic_DNA"/>
</dbReference>
<dbReference type="AlphaFoldDB" id="A0A1J5QJV8"/>
<name>A0A1J5QJV8_9ZZZZ</name>
<evidence type="ECO:0000313" key="1">
    <source>
        <dbReference type="EMBL" id="OIQ83768.1"/>
    </source>
</evidence>
<organism evidence="1">
    <name type="scientific">mine drainage metagenome</name>
    <dbReference type="NCBI Taxonomy" id="410659"/>
    <lineage>
        <taxon>unclassified sequences</taxon>
        <taxon>metagenomes</taxon>
        <taxon>ecological metagenomes</taxon>
    </lineage>
</organism>
<sequence>MSELKTRAVEAGAVYRAAEVYSTPQRRGLMPFAKTRFYELVASGHLPTLKIGGGRATLVRGSDLIKLFEVAQ</sequence>
<accession>A0A1J5QJV8</accession>
<protein>
    <recommendedName>
        <fullName evidence="2">DNA-binding protein</fullName>
    </recommendedName>
</protein>
<reference evidence="1" key="1">
    <citation type="submission" date="2016-10" db="EMBL/GenBank/DDBJ databases">
        <title>Sequence of Gallionella enrichment culture.</title>
        <authorList>
            <person name="Poehlein A."/>
            <person name="Muehling M."/>
            <person name="Daniel R."/>
        </authorList>
    </citation>
    <scope>NUCLEOTIDE SEQUENCE</scope>
</reference>